<dbReference type="InterPro" id="IPR006095">
    <property type="entry name" value="Glu/Leu/Phe/Val/Trp_DH"/>
</dbReference>
<dbReference type="SUPFAM" id="SSF53223">
    <property type="entry name" value="Aminoacid dehydrogenase-like, N-terminal domain"/>
    <property type="match status" value="1"/>
</dbReference>
<dbReference type="EMBL" id="DTHB01000027">
    <property type="protein sequence ID" value="HGB14285.1"/>
    <property type="molecule type" value="Genomic_DNA"/>
</dbReference>
<feature type="active site" description="Proton donor" evidence="4">
    <location>
        <position position="74"/>
    </location>
</feature>
<evidence type="ECO:0000256" key="3">
    <source>
        <dbReference type="PIRNR" id="PIRNR000185"/>
    </source>
</evidence>
<keyword evidence="2 3" id="KW-0560">Oxidoreductase</keyword>
<dbReference type="InterPro" id="IPR046346">
    <property type="entry name" value="Aminoacid_DH-like_N_sf"/>
</dbReference>
<evidence type="ECO:0000256" key="1">
    <source>
        <dbReference type="ARBA" id="ARBA00006382"/>
    </source>
</evidence>
<protein>
    <recommendedName>
        <fullName evidence="3">Glutamate dehydrogenase</fullName>
    </recommendedName>
</protein>
<keyword evidence="5" id="KW-0547">Nucleotide-binding</keyword>
<dbReference type="PANTHER" id="PTHR11606">
    <property type="entry name" value="GLUTAMATE DEHYDROGENASE"/>
    <property type="match status" value="1"/>
</dbReference>
<dbReference type="InterPro" id="IPR006097">
    <property type="entry name" value="Glu/Leu/Phe/Val/Trp_DH_dimer"/>
</dbReference>
<dbReference type="AlphaFoldDB" id="A0A7C3SJW3"/>
<feature type="domain" description="Glutamate/phenylalanine/leucine/valine/L-tryptophan dehydrogenase C-terminal" evidence="8">
    <location>
        <begin position="137"/>
        <end position="367"/>
    </location>
</feature>
<feature type="site" description="Important for catalysis" evidence="6">
    <location>
        <position position="110"/>
    </location>
</feature>
<feature type="binding site" evidence="5">
    <location>
        <position position="62"/>
    </location>
    <ligand>
        <name>substrate</name>
    </ligand>
</feature>
<proteinExistence type="inferred from homology"/>
<dbReference type="GO" id="GO:0004352">
    <property type="term" value="F:glutamate dehydrogenase (NAD+) activity"/>
    <property type="evidence" value="ECO:0007669"/>
    <property type="project" value="TreeGrafter"/>
</dbReference>
<reference evidence="9" key="1">
    <citation type="journal article" date="2020" name="mSystems">
        <title>Genome- and Community-Level Interaction Insights into Carbon Utilization and Element Cycling Functions of Hydrothermarchaeota in Hydrothermal Sediment.</title>
        <authorList>
            <person name="Zhou Z."/>
            <person name="Liu Y."/>
            <person name="Xu W."/>
            <person name="Pan J."/>
            <person name="Luo Z.H."/>
            <person name="Li M."/>
        </authorList>
    </citation>
    <scope>NUCLEOTIDE SEQUENCE [LARGE SCALE GENOMIC DNA]</scope>
    <source>
        <strain evidence="9">SpSt-776</strain>
    </source>
</reference>
<evidence type="ECO:0000256" key="6">
    <source>
        <dbReference type="PIRSR" id="PIRSR000185-3"/>
    </source>
</evidence>
<evidence type="ECO:0000256" key="4">
    <source>
        <dbReference type="PIRSR" id="PIRSR000185-1"/>
    </source>
</evidence>
<name>A0A7C3SJW3_9BACT</name>
<dbReference type="Gene3D" id="3.40.50.10860">
    <property type="entry name" value="Leucine Dehydrogenase, chain A, domain 1"/>
    <property type="match status" value="1"/>
</dbReference>
<dbReference type="PIRSF" id="PIRSF000185">
    <property type="entry name" value="Glu_DH"/>
    <property type="match status" value="1"/>
</dbReference>
<dbReference type="CDD" id="cd01076">
    <property type="entry name" value="NAD_bind_1_Glu_DH"/>
    <property type="match status" value="1"/>
</dbReference>
<dbReference type="GO" id="GO:0000166">
    <property type="term" value="F:nucleotide binding"/>
    <property type="evidence" value="ECO:0007669"/>
    <property type="project" value="UniProtKB-KW"/>
</dbReference>
<dbReference type="GO" id="GO:0006538">
    <property type="term" value="P:L-glutamate catabolic process"/>
    <property type="evidence" value="ECO:0007669"/>
    <property type="project" value="TreeGrafter"/>
</dbReference>
<dbReference type="PANTHER" id="PTHR11606:SF13">
    <property type="entry name" value="GLUTAMATE DEHYDROGENASE 1, MITOCHONDRIAL"/>
    <property type="match status" value="1"/>
</dbReference>
<comment type="similarity">
    <text evidence="1 3 7">Belongs to the Glu/Leu/Phe/Val dehydrogenases family.</text>
</comment>
<gene>
    <name evidence="9" type="ORF">ENV62_03475</name>
</gene>
<organism evidence="9">
    <name type="scientific">Desulfobacca acetoxidans</name>
    <dbReference type="NCBI Taxonomy" id="60893"/>
    <lineage>
        <taxon>Bacteria</taxon>
        <taxon>Pseudomonadati</taxon>
        <taxon>Thermodesulfobacteriota</taxon>
        <taxon>Desulfobaccia</taxon>
        <taxon>Desulfobaccales</taxon>
        <taxon>Desulfobaccaceae</taxon>
        <taxon>Desulfobacca</taxon>
    </lineage>
</organism>
<evidence type="ECO:0000256" key="2">
    <source>
        <dbReference type="ARBA" id="ARBA00023002"/>
    </source>
</evidence>
<evidence type="ECO:0000256" key="5">
    <source>
        <dbReference type="PIRSR" id="PIRSR000185-2"/>
    </source>
</evidence>
<accession>A0A7C3SJW3</accession>
<dbReference type="Pfam" id="PF02812">
    <property type="entry name" value="ELFV_dehydrog_N"/>
    <property type="match status" value="1"/>
</dbReference>
<comment type="caution">
    <text evidence="9">The sequence shown here is derived from an EMBL/GenBank/DDBJ whole genome shotgun (WGS) entry which is preliminary data.</text>
</comment>
<dbReference type="PRINTS" id="PR00082">
    <property type="entry name" value="GLFDHDRGNASE"/>
</dbReference>
<dbReference type="Gene3D" id="3.40.50.720">
    <property type="entry name" value="NAD(P)-binding Rossmann-like Domain"/>
    <property type="match status" value="1"/>
</dbReference>
<dbReference type="InterPro" id="IPR033922">
    <property type="entry name" value="NAD_bind_Glu_DH"/>
</dbReference>
<evidence type="ECO:0000313" key="9">
    <source>
        <dbReference type="EMBL" id="HGB14285.1"/>
    </source>
</evidence>
<dbReference type="InterPro" id="IPR036291">
    <property type="entry name" value="NAD(P)-bd_dom_sf"/>
</dbReference>
<dbReference type="InterPro" id="IPR033524">
    <property type="entry name" value="Glu/Leu/Phe/Val_DH_AS"/>
</dbReference>
<dbReference type="InterPro" id="IPR014362">
    <property type="entry name" value="Glu_DH"/>
</dbReference>
<dbReference type="Pfam" id="PF00208">
    <property type="entry name" value="ELFV_dehydrog"/>
    <property type="match status" value="1"/>
</dbReference>
<dbReference type="SUPFAM" id="SSF51735">
    <property type="entry name" value="NAD(P)-binding Rossmann-fold domains"/>
    <property type="match status" value="1"/>
</dbReference>
<dbReference type="PROSITE" id="PS00074">
    <property type="entry name" value="GLFV_DEHYDROGENASE"/>
    <property type="match status" value="1"/>
</dbReference>
<feature type="binding site" evidence="5">
    <location>
        <position position="146"/>
    </location>
    <ligand>
        <name>NAD(+)</name>
        <dbReference type="ChEBI" id="CHEBI:57540"/>
    </ligand>
</feature>
<keyword evidence="5" id="KW-0520">NAD</keyword>
<dbReference type="InterPro" id="IPR006096">
    <property type="entry name" value="Glu/Leu/Phe/Val/Trp_DH_C"/>
</dbReference>
<evidence type="ECO:0000259" key="8">
    <source>
        <dbReference type="SMART" id="SM00839"/>
    </source>
</evidence>
<evidence type="ECO:0000256" key="7">
    <source>
        <dbReference type="RuleBase" id="RU004417"/>
    </source>
</evidence>
<dbReference type="SMART" id="SM00839">
    <property type="entry name" value="ELFV_dehydrog"/>
    <property type="match status" value="1"/>
</dbReference>
<sequence>MFGFADELGPAKIIHVYEPSVNLKAVLVVDNVAAGPAIGGVRMAPDVTTEECVRLARTMTLKNAAAGLSHGGGKVVLYGDPNMPKPEKERLIRALACSLRDVKEYIFGPDMGTDEECMAWVKDEIGRATGLPAEIGGIPLDEIGATGWGLSHVADVAVQFCGYFCDFKLEGARVVIQGFGAVGKHAARFLAAKKAVLVGAADSQGAIYNADGLDVEELIRLKEAGRSVADYPHGQRFDRDEVVDFDCDIWIPAARPDVVNEDNVHRLKAKLVVQGANIPFTYGAEKYLHERGVICVPDFIANAGGVICAAMEYQGSTQAAVFQAIEEKLRYNTQVVLEESRIKKIPPRDAAYELAVRRIKKAMSIRRWSIF</sequence>